<organism evidence="2 3">
    <name type="scientific">Pseudoruegeria aquimaris</name>
    <dbReference type="NCBI Taxonomy" id="393663"/>
    <lineage>
        <taxon>Bacteria</taxon>
        <taxon>Pseudomonadati</taxon>
        <taxon>Pseudomonadota</taxon>
        <taxon>Alphaproteobacteria</taxon>
        <taxon>Rhodobacterales</taxon>
        <taxon>Roseobacteraceae</taxon>
        <taxon>Pseudoruegeria</taxon>
    </lineage>
</organism>
<evidence type="ECO:0000259" key="1">
    <source>
        <dbReference type="PROSITE" id="PS51208"/>
    </source>
</evidence>
<dbReference type="OrthoDB" id="5360469at2"/>
<accession>A0A1Y5RV99</accession>
<keyword evidence="3" id="KW-1185">Reference proteome</keyword>
<proteinExistence type="predicted"/>
<dbReference type="Proteomes" id="UP000193409">
    <property type="component" value="Unassembled WGS sequence"/>
</dbReference>
<feature type="domain" description="Autotransporter" evidence="1">
    <location>
        <begin position="314"/>
        <end position="602"/>
    </location>
</feature>
<dbReference type="InterPro" id="IPR036709">
    <property type="entry name" value="Autotransporte_beta_dom_sf"/>
</dbReference>
<dbReference type="InterPro" id="IPR006315">
    <property type="entry name" value="OM_autotransptr_brl_dom"/>
</dbReference>
<dbReference type="NCBIfam" id="TIGR01414">
    <property type="entry name" value="autotrans_barl"/>
    <property type="match status" value="1"/>
</dbReference>
<dbReference type="RefSeq" id="WP_085867709.1">
    <property type="nucleotide sequence ID" value="NZ_FWFQ01000006.1"/>
</dbReference>
<gene>
    <name evidence="2" type="ORF">PSA7680_01151</name>
</gene>
<evidence type="ECO:0000313" key="2">
    <source>
        <dbReference type="EMBL" id="SLN26331.1"/>
    </source>
</evidence>
<dbReference type="EMBL" id="FWFQ01000006">
    <property type="protein sequence ID" value="SLN26331.1"/>
    <property type="molecule type" value="Genomic_DNA"/>
</dbReference>
<dbReference type="Gene3D" id="2.40.128.130">
    <property type="entry name" value="Autotransporter beta-domain"/>
    <property type="match status" value="1"/>
</dbReference>
<dbReference type="Gene3D" id="3.40.50.410">
    <property type="entry name" value="von Willebrand factor, type A domain"/>
    <property type="match status" value="1"/>
</dbReference>
<dbReference type="Pfam" id="PF03797">
    <property type="entry name" value="Autotransporter"/>
    <property type="match status" value="1"/>
</dbReference>
<protein>
    <submittedName>
        <fullName evidence="2">Autotransporter beta-domain protein</fullName>
    </submittedName>
</protein>
<sequence length="602" mass="62814">MRGKVLGNILQIATGAIFLGTTALSQSADVIFLVDESGSMGGEHAFLPGFVTALDTQLASAGVVDRNYGLAGFGGGGPGNLGRTLPVGGGDLGSAADFGTAAGSLVLTGGFEDGYSAIDYVLNNYTLTPGATTTFVLVSDEDRDNGNAALTFGSISADLNAAGVTLISIVDANIIDTNGDFALGSDGTNAFVQDGSSFVVTPLDSTSGVGTTDADYIQLAFSTPNGCVGDLGFLRSGGDAATAFAESLSTCVFVSAVGTGALTLPLNQYRDTASVIARTHHSATRRMAMASDTYYPTGGSVDVSSNAQVYDDMMGVEGLRGYAQVTGYNGNYDAFGANVALDYSGGGILVGVDHTRALNGDVLNEGEVSMLRYGASVAYNNFSTDLTGSSSSLDTRNYILELYAVYENRAGFYGIADLQFGSYDFENRRVAGATAYVGNTSGTSYQAEIEIGRRMPKHMTNPGVHDGSIQFTPFAALGWEKYDVDGYTESNGGVTVDGFDEDTGYGRIGFRLANSRTRGDTLYFGSIEVAAARAFNDTYQMVPLNGGSSFAVIEGIDQNRLEVILEGGVKLDNNSSLFANYEGRFSDNSDQHALSAGLRIRF</sequence>
<name>A0A1Y5RV99_9RHOB</name>
<dbReference type="AlphaFoldDB" id="A0A1Y5RV99"/>
<dbReference type="PROSITE" id="PS51208">
    <property type="entry name" value="AUTOTRANSPORTER"/>
    <property type="match status" value="1"/>
</dbReference>
<dbReference type="InterPro" id="IPR036465">
    <property type="entry name" value="vWFA_dom_sf"/>
</dbReference>
<dbReference type="GO" id="GO:0019867">
    <property type="term" value="C:outer membrane"/>
    <property type="evidence" value="ECO:0007669"/>
    <property type="project" value="InterPro"/>
</dbReference>
<dbReference type="SUPFAM" id="SSF53300">
    <property type="entry name" value="vWA-like"/>
    <property type="match status" value="1"/>
</dbReference>
<evidence type="ECO:0000313" key="3">
    <source>
        <dbReference type="Proteomes" id="UP000193409"/>
    </source>
</evidence>
<dbReference type="SMART" id="SM00869">
    <property type="entry name" value="Autotransporter"/>
    <property type="match status" value="1"/>
</dbReference>
<dbReference type="InterPro" id="IPR005546">
    <property type="entry name" value="Autotransporte_beta"/>
</dbReference>
<reference evidence="2 3" key="1">
    <citation type="submission" date="2017-03" db="EMBL/GenBank/DDBJ databases">
        <authorList>
            <person name="Afonso C.L."/>
            <person name="Miller P.J."/>
            <person name="Scott M.A."/>
            <person name="Spackman E."/>
            <person name="Goraichik I."/>
            <person name="Dimitrov K.M."/>
            <person name="Suarez D.L."/>
            <person name="Swayne D.E."/>
        </authorList>
    </citation>
    <scope>NUCLEOTIDE SEQUENCE [LARGE SCALE GENOMIC DNA]</scope>
    <source>
        <strain evidence="2 3">CECT 7680</strain>
    </source>
</reference>
<dbReference type="SUPFAM" id="SSF103515">
    <property type="entry name" value="Autotransporter"/>
    <property type="match status" value="1"/>
</dbReference>